<dbReference type="GeneID" id="39872998"/>
<dbReference type="VEuPathDB" id="PiroplasmaDB:BOVATA_007210"/>
<evidence type="ECO:0000256" key="2">
    <source>
        <dbReference type="SAM" id="SignalP"/>
    </source>
</evidence>
<keyword evidence="2" id="KW-0732">Signal</keyword>
<dbReference type="EMBL" id="BDSA01000001">
    <property type="protein sequence ID" value="GBE59228.1"/>
    <property type="molecule type" value="Genomic_DNA"/>
</dbReference>
<keyword evidence="1" id="KW-1133">Transmembrane helix</keyword>
<feature type="transmembrane region" description="Helical" evidence="1">
    <location>
        <begin position="177"/>
        <end position="204"/>
    </location>
</feature>
<reference evidence="3 4" key="1">
    <citation type="journal article" date="2017" name="BMC Genomics">
        <title>Whole-genome assembly of Babesia ovata and comparative genomics between closely related pathogens.</title>
        <authorList>
            <person name="Yamagishi J."/>
            <person name="Asada M."/>
            <person name="Hakimi H."/>
            <person name="Tanaka T.Q."/>
            <person name="Sugimoto C."/>
            <person name="Kawazu S."/>
        </authorList>
    </citation>
    <scope>NUCLEOTIDE SEQUENCE [LARGE SCALE GENOMIC DNA]</scope>
    <source>
        <strain evidence="3 4">Miyake</strain>
    </source>
</reference>
<evidence type="ECO:0000256" key="1">
    <source>
        <dbReference type="SAM" id="Phobius"/>
    </source>
</evidence>
<proteinExistence type="predicted"/>
<dbReference type="RefSeq" id="XP_028865471.1">
    <property type="nucleotide sequence ID" value="XM_029009638.1"/>
</dbReference>
<dbReference type="OrthoDB" id="8123626at2759"/>
<name>A0A2H6K8C7_9APIC</name>
<keyword evidence="4" id="KW-1185">Reference proteome</keyword>
<evidence type="ECO:0000313" key="4">
    <source>
        <dbReference type="Proteomes" id="UP000236319"/>
    </source>
</evidence>
<comment type="caution">
    <text evidence="3">The sequence shown here is derived from an EMBL/GenBank/DDBJ whole genome shotgun (WGS) entry which is preliminary data.</text>
</comment>
<sequence length="355" mass="37704">MQRPIAAEHTLVLAELLVELLEVLLLLSELGEQFEALLNEVLANDLKDLVLLENLTTDVKGKVLRVNDTLDETEPFGDQFFAVVHDEHAADVQLDVVLLLAALEHVEGGALWDEQQGLELKLTLNAEVLHGQVVFPVVAQVLVEAGVLLVGDLGGQTHPDRLLLVQHLPLAGDGGDLALLLFSALFTLLLLAILFLLAFLLGFVGHILDLLLLLGFGVGSGLGLVVSDLGLSGLLNRQADGERDEFTVLLHKVLKAALLEVLSLVILQVKDEASATLQLLAGLVLGHGEVAAGAGFPHVLVVVVVLRHNSDLVGNQVGRVETDTELTDHRHVGTGLDGLHEGLGTGLGDGTQVVD</sequence>
<accession>A0A2H6K8C7</accession>
<keyword evidence="1" id="KW-0812">Transmembrane</keyword>
<feature type="transmembrane region" description="Helical" evidence="1">
    <location>
        <begin position="246"/>
        <end position="267"/>
    </location>
</feature>
<feature type="chain" id="PRO_5014137337" evidence="2">
    <location>
        <begin position="29"/>
        <end position="355"/>
    </location>
</feature>
<dbReference type="Proteomes" id="UP000236319">
    <property type="component" value="Unassembled WGS sequence"/>
</dbReference>
<keyword evidence="1" id="KW-0472">Membrane</keyword>
<protein>
    <submittedName>
        <fullName evidence="3">Uncharacterized protein</fullName>
    </submittedName>
</protein>
<evidence type="ECO:0000313" key="3">
    <source>
        <dbReference type="EMBL" id="GBE59228.1"/>
    </source>
</evidence>
<feature type="transmembrane region" description="Helical" evidence="1">
    <location>
        <begin position="279"/>
        <end position="306"/>
    </location>
</feature>
<dbReference type="AlphaFoldDB" id="A0A2H6K8C7"/>
<feature type="transmembrane region" description="Helical" evidence="1">
    <location>
        <begin position="210"/>
        <end position="234"/>
    </location>
</feature>
<organism evidence="3 4">
    <name type="scientific">Babesia ovata</name>
    <dbReference type="NCBI Taxonomy" id="189622"/>
    <lineage>
        <taxon>Eukaryota</taxon>
        <taxon>Sar</taxon>
        <taxon>Alveolata</taxon>
        <taxon>Apicomplexa</taxon>
        <taxon>Aconoidasida</taxon>
        <taxon>Piroplasmida</taxon>
        <taxon>Babesiidae</taxon>
        <taxon>Babesia</taxon>
    </lineage>
</organism>
<gene>
    <name evidence="3" type="ORF">BOVATA_007210</name>
</gene>
<feature type="signal peptide" evidence="2">
    <location>
        <begin position="1"/>
        <end position="28"/>
    </location>
</feature>